<gene>
    <name evidence="1" type="ORF">QCN29_21000</name>
</gene>
<dbReference type="EMBL" id="JARWBG010000024">
    <property type="protein sequence ID" value="MDH2391216.1"/>
    <property type="molecule type" value="Genomic_DNA"/>
</dbReference>
<comment type="caution">
    <text evidence="1">The sequence shown here is derived from an EMBL/GenBank/DDBJ whole genome shotgun (WGS) entry which is preliminary data.</text>
</comment>
<name>A0ABT6HSA6_9ACTN</name>
<evidence type="ECO:0000313" key="2">
    <source>
        <dbReference type="Proteomes" id="UP001223144"/>
    </source>
</evidence>
<dbReference type="RefSeq" id="WP_279929985.1">
    <property type="nucleotide sequence ID" value="NZ_JARWBG010000024.1"/>
</dbReference>
<reference evidence="1 2" key="1">
    <citation type="submission" date="2023-04" db="EMBL/GenBank/DDBJ databases">
        <title>Streptomyces chengmaiensis sp. nov. isolated from the stem of mangrove plant in Hainan.</title>
        <authorList>
            <person name="Huang X."/>
            <person name="Zhou S."/>
            <person name="Chu X."/>
            <person name="Xie Y."/>
            <person name="Lin Y."/>
        </authorList>
    </citation>
    <scope>NUCLEOTIDE SEQUENCE [LARGE SCALE GENOMIC DNA]</scope>
    <source>
        <strain evidence="1 2">HNM0663</strain>
    </source>
</reference>
<organism evidence="1 2">
    <name type="scientific">Streptomyces chengmaiensis</name>
    <dbReference type="NCBI Taxonomy" id="3040919"/>
    <lineage>
        <taxon>Bacteria</taxon>
        <taxon>Bacillati</taxon>
        <taxon>Actinomycetota</taxon>
        <taxon>Actinomycetes</taxon>
        <taxon>Kitasatosporales</taxon>
        <taxon>Streptomycetaceae</taxon>
        <taxon>Streptomyces</taxon>
    </lineage>
</organism>
<dbReference type="Proteomes" id="UP001223144">
    <property type="component" value="Unassembled WGS sequence"/>
</dbReference>
<sequence>MHGWKTVERAIPGPVLIDQAVARATNLGFTVHARQPGHVVLHRAGTQLTVRGDRFPLELTIAEAEDGLFLRLRYNTFVLFDTGDLERVADDLASAMTSAAT</sequence>
<proteinExistence type="predicted"/>
<keyword evidence="2" id="KW-1185">Reference proteome</keyword>
<accession>A0ABT6HSA6</accession>
<evidence type="ECO:0000313" key="1">
    <source>
        <dbReference type="EMBL" id="MDH2391216.1"/>
    </source>
</evidence>
<protein>
    <submittedName>
        <fullName evidence="1">Uncharacterized protein</fullName>
    </submittedName>
</protein>